<comment type="subcellular location">
    <subcellularLocation>
        <location evidence="2">Cell membrane</location>
        <topology evidence="2">Single-pass type II membrane protein</topology>
    </subcellularLocation>
</comment>
<dbReference type="KEGG" id="scac:106085069"/>
<keyword evidence="5" id="KW-0479">Metal-binding</keyword>
<keyword evidence="6" id="KW-0378">Hydrolase</keyword>
<dbReference type="EnsemblMetazoa" id="SCAU008700-RA">
    <property type="protein sequence ID" value="SCAU008700-PA"/>
    <property type="gene ID" value="SCAU008700"/>
</dbReference>
<dbReference type="InterPro" id="IPR042089">
    <property type="entry name" value="Peptidase_M13_dom_2"/>
</dbReference>
<dbReference type="GO" id="GO:0046872">
    <property type="term" value="F:metal ion binding"/>
    <property type="evidence" value="ECO:0007669"/>
    <property type="project" value="UniProtKB-KW"/>
</dbReference>
<dbReference type="PANTHER" id="PTHR11733:SF237">
    <property type="entry name" value="NEPRILYSIN-LIKE 4"/>
    <property type="match status" value="1"/>
</dbReference>
<feature type="signal peptide" evidence="9">
    <location>
        <begin position="1"/>
        <end position="28"/>
    </location>
</feature>
<organism evidence="12 13">
    <name type="scientific">Stomoxys calcitrans</name>
    <name type="common">Stable fly</name>
    <name type="synonym">Conops calcitrans</name>
    <dbReference type="NCBI Taxonomy" id="35570"/>
    <lineage>
        <taxon>Eukaryota</taxon>
        <taxon>Metazoa</taxon>
        <taxon>Ecdysozoa</taxon>
        <taxon>Arthropoda</taxon>
        <taxon>Hexapoda</taxon>
        <taxon>Insecta</taxon>
        <taxon>Pterygota</taxon>
        <taxon>Neoptera</taxon>
        <taxon>Endopterygota</taxon>
        <taxon>Diptera</taxon>
        <taxon>Brachycera</taxon>
        <taxon>Muscomorpha</taxon>
        <taxon>Muscoidea</taxon>
        <taxon>Muscidae</taxon>
        <taxon>Stomoxys</taxon>
    </lineage>
</organism>
<evidence type="ECO:0008006" key="14">
    <source>
        <dbReference type="Google" id="ProtNLM"/>
    </source>
</evidence>
<evidence type="ECO:0000313" key="13">
    <source>
        <dbReference type="Proteomes" id="UP000095300"/>
    </source>
</evidence>
<feature type="domain" description="Peptidase M13 C-terminal" evidence="10">
    <location>
        <begin position="492"/>
        <end position="665"/>
    </location>
</feature>
<evidence type="ECO:0000256" key="5">
    <source>
        <dbReference type="ARBA" id="ARBA00022723"/>
    </source>
</evidence>
<evidence type="ECO:0000313" key="12">
    <source>
        <dbReference type="EnsemblMetazoa" id="SCAU008700-PA"/>
    </source>
</evidence>
<evidence type="ECO:0000259" key="11">
    <source>
        <dbReference type="Pfam" id="PF05649"/>
    </source>
</evidence>
<dbReference type="PANTHER" id="PTHR11733">
    <property type="entry name" value="ZINC METALLOPROTEASE FAMILY M13 NEPRILYSIN-RELATED"/>
    <property type="match status" value="1"/>
</dbReference>
<comment type="similarity">
    <text evidence="3">Belongs to the peptidase M13 family.</text>
</comment>
<evidence type="ECO:0000256" key="2">
    <source>
        <dbReference type="ARBA" id="ARBA00004401"/>
    </source>
</evidence>
<dbReference type="InterPro" id="IPR018497">
    <property type="entry name" value="Peptidase_M13_C"/>
</dbReference>
<dbReference type="PRINTS" id="PR00786">
    <property type="entry name" value="NEPRILYSIN"/>
</dbReference>
<evidence type="ECO:0000256" key="4">
    <source>
        <dbReference type="ARBA" id="ARBA00022670"/>
    </source>
</evidence>
<keyword evidence="4" id="KW-0645">Protease</keyword>
<reference evidence="12" key="1">
    <citation type="submission" date="2020-05" db="UniProtKB">
        <authorList>
            <consortium name="EnsemblMetazoa"/>
        </authorList>
    </citation>
    <scope>IDENTIFICATION</scope>
    <source>
        <strain evidence="12">USDA</strain>
    </source>
</reference>
<evidence type="ECO:0000256" key="7">
    <source>
        <dbReference type="ARBA" id="ARBA00022833"/>
    </source>
</evidence>
<dbReference type="GO" id="GO:0005886">
    <property type="term" value="C:plasma membrane"/>
    <property type="evidence" value="ECO:0007669"/>
    <property type="project" value="UniProtKB-SubCell"/>
</dbReference>
<dbReference type="CDD" id="cd08662">
    <property type="entry name" value="M13"/>
    <property type="match status" value="1"/>
</dbReference>
<keyword evidence="8" id="KW-0482">Metalloprotease</keyword>
<dbReference type="AlphaFoldDB" id="A0A1I8PJI7"/>
<evidence type="ECO:0000256" key="3">
    <source>
        <dbReference type="ARBA" id="ARBA00007357"/>
    </source>
</evidence>
<dbReference type="Pfam" id="PF05649">
    <property type="entry name" value="Peptidase_M13_N"/>
    <property type="match status" value="1"/>
</dbReference>
<dbReference type="InterPro" id="IPR008753">
    <property type="entry name" value="Peptidase_M13_N"/>
</dbReference>
<dbReference type="InterPro" id="IPR024079">
    <property type="entry name" value="MetalloPept_cat_dom_sf"/>
</dbReference>
<protein>
    <recommendedName>
        <fullName evidence="14">Peptidase M13 C-terminal domain-containing protein</fullName>
    </recommendedName>
</protein>
<dbReference type="GO" id="GO:0016485">
    <property type="term" value="P:protein processing"/>
    <property type="evidence" value="ECO:0007669"/>
    <property type="project" value="TreeGrafter"/>
</dbReference>
<comment type="cofactor">
    <cofactor evidence="1">
        <name>Zn(2+)</name>
        <dbReference type="ChEBI" id="CHEBI:29105"/>
    </cofactor>
</comment>
<dbReference type="InterPro" id="IPR000718">
    <property type="entry name" value="Peptidase_M13"/>
</dbReference>
<dbReference type="Gene3D" id="1.10.1380.10">
    <property type="entry name" value="Neutral endopeptidase , domain2"/>
    <property type="match status" value="1"/>
</dbReference>
<dbReference type="GO" id="GO:0004222">
    <property type="term" value="F:metalloendopeptidase activity"/>
    <property type="evidence" value="ECO:0007669"/>
    <property type="project" value="InterPro"/>
</dbReference>
<evidence type="ECO:0000256" key="1">
    <source>
        <dbReference type="ARBA" id="ARBA00001947"/>
    </source>
</evidence>
<dbReference type="PROSITE" id="PS51885">
    <property type="entry name" value="NEPRILYSIN"/>
    <property type="match status" value="1"/>
</dbReference>
<dbReference type="Pfam" id="PF01431">
    <property type="entry name" value="Peptidase_M13"/>
    <property type="match status" value="1"/>
</dbReference>
<dbReference type="VEuPathDB" id="VectorBase:SCAU008700"/>
<feature type="chain" id="PRO_5009326739" description="Peptidase M13 C-terminal domain-containing protein" evidence="9">
    <location>
        <begin position="29"/>
        <end position="668"/>
    </location>
</feature>
<dbReference type="Gene3D" id="3.40.390.10">
    <property type="entry name" value="Collagenase (Catalytic Domain)"/>
    <property type="match status" value="1"/>
</dbReference>
<keyword evidence="9" id="KW-0732">Signal</keyword>
<evidence type="ECO:0000256" key="9">
    <source>
        <dbReference type="SAM" id="SignalP"/>
    </source>
</evidence>
<dbReference type="Proteomes" id="UP000095300">
    <property type="component" value="Unassembled WGS sequence"/>
</dbReference>
<evidence type="ECO:0000256" key="6">
    <source>
        <dbReference type="ARBA" id="ARBA00022801"/>
    </source>
</evidence>
<keyword evidence="7" id="KW-0862">Zinc</keyword>
<dbReference type="STRING" id="35570.A0A1I8PJI7"/>
<keyword evidence="13" id="KW-1185">Reference proteome</keyword>
<proteinExistence type="inferred from homology"/>
<name>A0A1I8PJI7_STOCA</name>
<evidence type="ECO:0000259" key="10">
    <source>
        <dbReference type="Pfam" id="PF01431"/>
    </source>
</evidence>
<feature type="domain" description="Peptidase M13 N-terminal" evidence="11">
    <location>
        <begin position="68"/>
        <end position="403"/>
    </location>
</feature>
<dbReference type="SUPFAM" id="SSF55486">
    <property type="entry name" value="Metalloproteases ('zincins'), catalytic domain"/>
    <property type="match status" value="1"/>
</dbReference>
<evidence type="ECO:0000256" key="8">
    <source>
        <dbReference type="ARBA" id="ARBA00023049"/>
    </source>
</evidence>
<sequence length="668" mass="77649">MSPLIRQFNGQAIVVLTLAFSIASSTPASTNLDWEHLDKTCHSQKCDAPLNIHFLEGIAKNMNPTIDPCKDFHQYACGYWKNHHREATVPLYSEKLMLDKFHQIFTEQKDREELKNDKVFEKLQHYYDVCVEAMEKDDILQLQEYVQAMKALDRLHLTSATNWPKTLRELNEYSKLDIFVYGNVERLNVHVSQLSIYPHNTEKAANLTQEIYDVLSHHNYTQETLKELQQSFLSLEADLANMVNNCINMAKHDEKCGYSTEMPWKELLQNNSSLHWKSLFAAHALEPQSIVAVTKLNSIHQIFHYLDSQKQQTLFLYSLTRFLNQVHGLAHNLRSDKDSPASQVCLHQMLRICPLFMNYVYEQVYYDNQKRSLSDVVIEKLFEQIKHQLAVKLDQNPWLLPEDSVGYFRAKLQMRQLNIGNVPQNVSLSFYEQLVADLKVAPDQNFYHNHLEALRHFQSLQTNLSSMPSIANSFELLGPNLSAIDYNSPFCSQNLIIIPFNYLQAPFYDHELWPSLLYGDFANTLGHELAHDYDVDYLRFDYEGNYNDQQSAKIAENMQFQQNIKCLEKQPTNFLAERIADIGGLRLVLNAFAKNSQYLRENGKVFFLQYAQFFCGGADEKLFAQQDPTHDVDSVRLNYTLSQFREFAEVFECPMGSPMNPSEKCTWW</sequence>
<accession>A0A1I8PJI7</accession>
<gene>
    <name evidence="12" type="primary">106085069</name>
</gene>
<dbReference type="OrthoDB" id="7995352at2759"/>